<reference evidence="8" key="1">
    <citation type="journal article" date="2020" name="mSystems">
        <title>Genome- and Community-Level Interaction Insights into Carbon Utilization and Element Cycling Functions of Hydrothermarchaeota in Hydrothermal Sediment.</title>
        <authorList>
            <person name="Zhou Z."/>
            <person name="Liu Y."/>
            <person name="Xu W."/>
            <person name="Pan J."/>
            <person name="Luo Z.H."/>
            <person name="Li M."/>
        </authorList>
    </citation>
    <scope>NUCLEOTIDE SEQUENCE [LARGE SCALE GENOMIC DNA]</scope>
    <source>
        <strain evidence="8">SpSt-374</strain>
    </source>
</reference>
<dbReference type="GO" id="GO:0005737">
    <property type="term" value="C:cytoplasm"/>
    <property type="evidence" value="ECO:0007669"/>
    <property type="project" value="UniProtKB-SubCell"/>
</dbReference>
<comment type="subcellular location">
    <subcellularLocation>
        <location evidence="1">Cytoplasm</location>
    </subcellularLocation>
</comment>
<comment type="caution">
    <text evidence="8">The sequence shown here is derived from an EMBL/GenBank/DDBJ whole genome shotgun (WGS) entry which is preliminary data.</text>
</comment>
<dbReference type="Gene3D" id="1.25.40.10">
    <property type="entry name" value="Tetratricopeptide repeat domain"/>
    <property type="match status" value="2"/>
</dbReference>
<protein>
    <submittedName>
        <fullName evidence="8">Uncharacterized protein</fullName>
    </submittedName>
</protein>
<feature type="repeat" description="TPR" evidence="6">
    <location>
        <begin position="383"/>
        <end position="416"/>
    </location>
</feature>
<comment type="similarity">
    <text evidence="5">Belongs to the Rap family.</text>
</comment>
<sequence length="437" mass="50060">MTKWQLGIFGALLVSSTIVSLDDCAIAAQTKQRVPGSPLEMTEPDPLLPNPPKKGYLSSPESDRLRLALEELNVRAAAEFAAGNRRQAFNLWNRELRLRRYLGPMEEIAALTRVGAIAWTVEEITQVRVITGRLEAIELEQCGILSDSSDSRVGSTLPTLQYMEIGKSETQLVSIDTPMQCDLTLLQALGKAYEVLRARAQAIRVYREILSDARRRSDVSAEEKTMQTIGQLHLELLEYREAATIYEELLTRTVARRERETEIAYVQELVFIYSQARQRRKAISMRERLIEYHRQNQNLRAIPELQIATASDHQTIGQPNEALAYLRQAYTLAWNQQQFYLARVALDQIAIIYFTAQKLDEALQVYEALLIVDQRAGNLYGMMEVYDQMGQIYKMRQERDRALVAFQKGLQLAQQLKSRQQYFTQQIQQLLNPFPAN</sequence>
<dbReference type="PROSITE" id="PS50005">
    <property type="entry name" value="TPR"/>
    <property type="match status" value="1"/>
</dbReference>
<dbReference type="InterPro" id="IPR011990">
    <property type="entry name" value="TPR-like_helical_dom_sf"/>
</dbReference>
<keyword evidence="2" id="KW-0963">Cytoplasm</keyword>
<dbReference type="AlphaFoldDB" id="A0A7C3ZJ55"/>
<evidence type="ECO:0000256" key="5">
    <source>
        <dbReference type="ARBA" id="ARBA00038253"/>
    </source>
</evidence>
<evidence type="ECO:0000313" key="8">
    <source>
        <dbReference type="EMBL" id="HGG02540.1"/>
    </source>
</evidence>
<dbReference type="SMART" id="SM00028">
    <property type="entry name" value="TPR"/>
    <property type="match status" value="2"/>
</dbReference>
<dbReference type="InterPro" id="IPR019734">
    <property type="entry name" value="TPR_rpt"/>
</dbReference>
<evidence type="ECO:0000256" key="3">
    <source>
        <dbReference type="ARBA" id="ARBA00022737"/>
    </source>
</evidence>
<evidence type="ECO:0000256" key="2">
    <source>
        <dbReference type="ARBA" id="ARBA00022490"/>
    </source>
</evidence>
<feature type="region of interest" description="Disordered" evidence="7">
    <location>
        <begin position="32"/>
        <end position="59"/>
    </location>
</feature>
<dbReference type="SUPFAM" id="SSF48452">
    <property type="entry name" value="TPR-like"/>
    <property type="match status" value="1"/>
</dbReference>
<organism evidence="8">
    <name type="scientific">Planktothricoides sp. SpSt-374</name>
    <dbReference type="NCBI Taxonomy" id="2282167"/>
    <lineage>
        <taxon>Bacteria</taxon>
        <taxon>Bacillati</taxon>
        <taxon>Cyanobacteriota</taxon>
        <taxon>Cyanophyceae</taxon>
        <taxon>Oscillatoriophycideae</taxon>
        <taxon>Oscillatoriales</taxon>
        <taxon>Oscillatoriaceae</taxon>
        <taxon>Planktothricoides</taxon>
    </lineage>
</organism>
<dbReference type="PANTHER" id="PTHR46630">
    <property type="entry name" value="TETRATRICOPEPTIDE REPEAT PROTEIN 29"/>
    <property type="match status" value="1"/>
</dbReference>
<dbReference type="EMBL" id="DSPX01000190">
    <property type="protein sequence ID" value="HGG02540.1"/>
    <property type="molecule type" value="Genomic_DNA"/>
</dbReference>
<accession>A0A7C3ZJ55</accession>
<gene>
    <name evidence="8" type="ORF">ENR15_18330</name>
</gene>
<keyword evidence="3" id="KW-0677">Repeat</keyword>
<proteinExistence type="inferred from homology"/>
<evidence type="ECO:0000256" key="4">
    <source>
        <dbReference type="ARBA" id="ARBA00022803"/>
    </source>
</evidence>
<keyword evidence="4 6" id="KW-0802">TPR repeat</keyword>
<dbReference type="PANTHER" id="PTHR46630:SF1">
    <property type="entry name" value="TETRATRICOPEPTIDE REPEAT PROTEIN 29"/>
    <property type="match status" value="1"/>
</dbReference>
<evidence type="ECO:0000256" key="1">
    <source>
        <dbReference type="ARBA" id="ARBA00004496"/>
    </source>
</evidence>
<dbReference type="InterPro" id="IPR051476">
    <property type="entry name" value="Bac_ResReg_Asp_Phosphatase"/>
</dbReference>
<name>A0A7C3ZJ55_9CYAN</name>
<evidence type="ECO:0000256" key="7">
    <source>
        <dbReference type="SAM" id="MobiDB-lite"/>
    </source>
</evidence>
<evidence type="ECO:0000256" key="6">
    <source>
        <dbReference type="PROSITE-ProRule" id="PRU00339"/>
    </source>
</evidence>